<feature type="transmembrane region" description="Helical" evidence="1">
    <location>
        <begin position="74"/>
        <end position="93"/>
    </location>
</feature>
<feature type="transmembrane region" description="Helical" evidence="1">
    <location>
        <begin position="6"/>
        <end position="27"/>
    </location>
</feature>
<reference evidence="2" key="1">
    <citation type="submission" date="2021-09" db="EMBL/GenBank/DDBJ databases">
        <authorList>
            <consortium name="AG Swart"/>
            <person name="Singh M."/>
            <person name="Singh A."/>
            <person name="Seah K."/>
            <person name="Emmerich C."/>
        </authorList>
    </citation>
    <scope>NUCLEOTIDE SEQUENCE</scope>
    <source>
        <strain evidence="2">ATCC30299</strain>
    </source>
</reference>
<evidence type="ECO:0000313" key="2">
    <source>
        <dbReference type="EMBL" id="CAG9326821.1"/>
    </source>
</evidence>
<keyword evidence="1" id="KW-1133">Transmembrane helix</keyword>
<proteinExistence type="predicted"/>
<organism evidence="2 3">
    <name type="scientific">Blepharisma stoltei</name>
    <dbReference type="NCBI Taxonomy" id="1481888"/>
    <lineage>
        <taxon>Eukaryota</taxon>
        <taxon>Sar</taxon>
        <taxon>Alveolata</taxon>
        <taxon>Ciliophora</taxon>
        <taxon>Postciliodesmatophora</taxon>
        <taxon>Heterotrichea</taxon>
        <taxon>Heterotrichida</taxon>
        <taxon>Blepharismidae</taxon>
        <taxon>Blepharisma</taxon>
    </lineage>
</organism>
<dbReference type="AlphaFoldDB" id="A0AAU9K0X7"/>
<dbReference type="SUPFAM" id="SSF48097">
    <property type="entry name" value="Regulator of G-protein signaling, RGS"/>
    <property type="match status" value="1"/>
</dbReference>
<evidence type="ECO:0000313" key="3">
    <source>
        <dbReference type="Proteomes" id="UP001162131"/>
    </source>
</evidence>
<comment type="caution">
    <text evidence="2">The sequence shown here is derived from an EMBL/GenBank/DDBJ whole genome shotgun (WGS) entry which is preliminary data.</text>
</comment>
<evidence type="ECO:0000256" key="1">
    <source>
        <dbReference type="SAM" id="Phobius"/>
    </source>
</evidence>
<accession>A0AAU9K0X7</accession>
<feature type="transmembrane region" description="Helical" evidence="1">
    <location>
        <begin position="47"/>
        <end position="68"/>
    </location>
</feature>
<feature type="transmembrane region" description="Helical" evidence="1">
    <location>
        <begin position="130"/>
        <end position="152"/>
    </location>
</feature>
<dbReference type="Proteomes" id="UP001162131">
    <property type="component" value="Unassembled WGS sequence"/>
</dbReference>
<feature type="transmembrane region" description="Helical" evidence="1">
    <location>
        <begin position="172"/>
        <end position="192"/>
    </location>
</feature>
<keyword evidence="1" id="KW-0472">Membrane</keyword>
<protein>
    <recommendedName>
        <fullName evidence="4">RGS domain-containing protein</fullName>
    </recommendedName>
</protein>
<evidence type="ECO:0008006" key="4">
    <source>
        <dbReference type="Google" id="ProtNLM"/>
    </source>
</evidence>
<keyword evidence="1" id="KW-0812">Transmembrane</keyword>
<dbReference type="EMBL" id="CAJZBQ010000041">
    <property type="protein sequence ID" value="CAG9326821.1"/>
    <property type="molecule type" value="Genomic_DNA"/>
</dbReference>
<gene>
    <name evidence="2" type="ORF">BSTOLATCC_MIC42087</name>
</gene>
<sequence length="390" mass="45647">MASSLFVFLWLGFASLIYIPVGILLFLKASKKAIKNRSSQMVIITHWSNYIQCVILILTLYVSFSNMGPNEFDHIYRAVAIIVHYSMYFPFLLRCYRVYFIFKVDFNWDEEDNVFRKNIHRTSQKWLVKVYLYILIVVVAAASIISSLDVINEYFPIAYYDGNSESSQRTEIIYLFVLFIEEMTFVIAVFNLRNVNDDFSMSKELTLICGLWILTGLVSTFDDPYWRIESVIRNHLIMVTSSIYPLWKTYEEQASYEEALTIEMLQSLELILQSKTTLEAFEKALNSQQDNELGIQSGEFLQLWIKCELYRHSPEKELEGEIRFGASNLKLSGETISLIQEEVFGILNVRYFPIFKNSQIYEDLMRDITRQQIYYSRIMQTSLYGDGVVS</sequence>
<dbReference type="InterPro" id="IPR036305">
    <property type="entry name" value="RGS_sf"/>
</dbReference>
<keyword evidence="3" id="KW-1185">Reference proteome</keyword>
<name>A0AAU9K0X7_9CILI</name>